<keyword evidence="2" id="KW-1185">Reference proteome</keyword>
<reference evidence="1" key="1">
    <citation type="submission" date="2021-05" db="EMBL/GenBank/DDBJ databases">
        <authorList>
            <person name="Scholz U."/>
            <person name="Mascher M."/>
            <person name="Fiebig A."/>
        </authorList>
    </citation>
    <scope>NUCLEOTIDE SEQUENCE [LARGE SCALE GENOMIC DNA]</scope>
</reference>
<reference evidence="1" key="2">
    <citation type="submission" date="2025-09" db="UniProtKB">
        <authorList>
            <consortium name="EnsemblPlants"/>
        </authorList>
    </citation>
    <scope>IDENTIFICATION</scope>
</reference>
<organism evidence="1 2">
    <name type="scientific">Avena sativa</name>
    <name type="common">Oat</name>
    <dbReference type="NCBI Taxonomy" id="4498"/>
    <lineage>
        <taxon>Eukaryota</taxon>
        <taxon>Viridiplantae</taxon>
        <taxon>Streptophyta</taxon>
        <taxon>Embryophyta</taxon>
        <taxon>Tracheophyta</taxon>
        <taxon>Spermatophyta</taxon>
        <taxon>Magnoliopsida</taxon>
        <taxon>Liliopsida</taxon>
        <taxon>Poales</taxon>
        <taxon>Poaceae</taxon>
        <taxon>BOP clade</taxon>
        <taxon>Pooideae</taxon>
        <taxon>Poodae</taxon>
        <taxon>Poeae</taxon>
        <taxon>Poeae Chloroplast Group 1 (Aveneae type)</taxon>
        <taxon>Aveninae</taxon>
        <taxon>Avena</taxon>
    </lineage>
</organism>
<dbReference type="EnsemblPlants" id="AVESA.00010b.r2.6CG1123820.1">
    <property type="protein sequence ID" value="AVESA.00010b.r2.6CG1123820.1.CDS"/>
    <property type="gene ID" value="AVESA.00010b.r2.6CG1123820"/>
</dbReference>
<evidence type="ECO:0000313" key="1">
    <source>
        <dbReference type="EnsemblPlants" id="AVESA.00010b.r2.6CG1123820.1.CDS"/>
    </source>
</evidence>
<accession>A0ACD5Z9E8</accession>
<proteinExistence type="predicted"/>
<dbReference type="Proteomes" id="UP001732700">
    <property type="component" value="Chromosome 6C"/>
</dbReference>
<sequence>MGDVSPTSHPGDTGSSWIGNRDDRLSNLPDDILLDIVERLEIPDAVRTSILSQRWKQIPAMLSEIGITVRFFEPPHDESETSGDTVRANATMLEATRSILERRSATGLYTIHSMYLQFYLGDESTIPIGQTVAYAMATHRICSAEFTILTKVQVECNDADLLIQGGQFMSFVDACPNAFRGLTRLSIGYIMLDELEFLEVISICKRLEHLHLYRCNMTEFSLLEMEHPHLWKLEIIGCGFQKVHLKWLPKLIVLSFVYWTSQHYPFFLGYVPLLQSVCITNVGFSLQKNLKLSQLLGEASSSISELHLNFKCESIWVKPEGLKQFSVAFHKLRFVNLLNISEECDLNWTMFILQGAPNLEELCIMVQDHFCEMLGGVYRELHGFSEEKKDNGVIEWETSSGFKHTSLAVLRIVGFQAQDKFMRYIKSVMEAAVNLKEIYLHEKTLCRGCRRRARKTSMYPRTWRRKRSIRKEISKGMCSPVSIHFQRQMRSANQ</sequence>
<name>A0ACD5Z9E8_AVESA</name>
<protein>
    <submittedName>
        <fullName evidence="1">Uncharacterized protein</fullName>
    </submittedName>
</protein>
<evidence type="ECO:0000313" key="2">
    <source>
        <dbReference type="Proteomes" id="UP001732700"/>
    </source>
</evidence>